<dbReference type="EMBL" id="MLJW01005127">
    <property type="protein sequence ID" value="OIQ68750.1"/>
    <property type="molecule type" value="Genomic_DNA"/>
</dbReference>
<accession>A0A1J5PBP5</accession>
<protein>
    <recommendedName>
        <fullName evidence="3">Cache domain-containing protein</fullName>
    </recommendedName>
</protein>
<keyword evidence="1" id="KW-1133">Transmembrane helix</keyword>
<comment type="caution">
    <text evidence="2">The sequence shown here is derived from an EMBL/GenBank/DDBJ whole genome shotgun (WGS) entry which is preliminary data.</text>
</comment>
<sequence>MLHKEINHHRILLVAGAILIAVALFTGIMVFYVMQRHAEQLLSNSLQSSLQNRKQLTISELQRDIDKITTISTRPFLIEQLQRANEHANDPLAIPALDRATRSFLVTGLSSLTLYGKNGQILAHAGNPIQHPDLTVQLDNVSGRVQLLSAGKLFLRAAIAVIDAGQVIGNVVAEIPLPTLNNMLNDAKNLGGTGELALCAPAGGEMQCFPTTLNPQVFTLSKRTAQGVPLPMAHALEGKTGFITAQDYRHQQVIAAYTPIDNFGLGMVLKMDSAELYAPI</sequence>
<dbReference type="CDD" id="cd18774">
    <property type="entry name" value="PDC2_HK_sensor"/>
    <property type="match status" value="1"/>
</dbReference>
<evidence type="ECO:0008006" key="3">
    <source>
        <dbReference type="Google" id="ProtNLM"/>
    </source>
</evidence>
<proteinExistence type="predicted"/>
<evidence type="ECO:0000313" key="2">
    <source>
        <dbReference type="EMBL" id="OIQ68750.1"/>
    </source>
</evidence>
<dbReference type="InterPro" id="IPR029151">
    <property type="entry name" value="Sensor-like_sf"/>
</dbReference>
<keyword evidence="1" id="KW-0812">Transmembrane</keyword>
<evidence type="ECO:0000256" key="1">
    <source>
        <dbReference type="SAM" id="Phobius"/>
    </source>
</evidence>
<feature type="transmembrane region" description="Helical" evidence="1">
    <location>
        <begin position="12"/>
        <end position="34"/>
    </location>
</feature>
<dbReference type="SUPFAM" id="SSF103190">
    <property type="entry name" value="Sensory domain-like"/>
    <property type="match status" value="1"/>
</dbReference>
<dbReference type="Gene3D" id="3.30.450.20">
    <property type="entry name" value="PAS domain"/>
    <property type="match status" value="1"/>
</dbReference>
<reference evidence="2" key="1">
    <citation type="submission" date="2016-10" db="EMBL/GenBank/DDBJ databases">
        <title>Sequence of Gallionella enrichment culture.</title>
        <authorList>
            <person name="Poehlein A."/>
            <person name="Muehling M."/>
            <person name="Daniel R."/>
        </authorList>
    </citation>
    <scope>NUCLEOTIDE SEQUENCE</scope>
</reference>
<dbReference type="AlphaFoldDB" id="A0A1J5PBP5"/>
<keyword evidence="1" id="KW-0472">Membrane</keyword>
<gene>
    <name evidence="2" type="ORF">GALL_496530</name>
</gene>
<name>A0A1J5PBP5_9ZZZZ</name>
<organism evidence="2">
    <name type="scientific">mine drainage metagenome</name>
    <dbReference type="NCBI Taxonomy" id="410659"/>
    <lineage>
        <taxon>unclassified sequences</taxon>
        <taxon>metagenomes</taxon>
        <taxon>ecological metagenomes</taxon>
    </lineage>
</organism>